<dbReference type="AlphaFoldDB" id="A0A392P9G5"/>
<evidence type="ECO:0000313" key="3">
    <source>
        <dbReference type="Proteomes" id="UP000265520"/>
    </source>
</evidence>
<organism evidence="2 3">
    <name type="scientific">Trifolium medium</name>
    <dbReference type="NCBI Taxonomy" id="97028"/>
    <lineage>
        <taxon>Eukaryota</taxon>
        <taxon>Viridiplantae</taxon>
        <taxon>Streptophyta</taxon>
        <taxon>Embryophyta</taxon>
        <taxon>Tracheophyta</taxon>
        <taxon>Spermatophyta</taxon>
        <taxon>Magnoliopsida</taxon>
        <taxon>eudicotyledons</taxon>
        <taxon>Gunneridae</taxon>
        <taxon>Pentapetalae</taxon>
        <taxon>rosids</taxon>
        <taxon>fabids</taxon>
        <taxon>Fabales</taxon>
        <taxon>Fabaceae</taxon>
        <taxon>Papilionoideae</taxon>
        <taxon>50 kb inversion clade</taxon>
        <taxon>NPAAA clade</taxon>
        <taxon>Hologalegina</taxon>
        <taxon>IRL clade</taxon>
        <taxon>Trifolieae</taxon>
        <taxon>Trifolium</taxon>
    </lineage>
</organism>
<keyword evidence="3" id="KW-1185">Reference proteome</keyword>
<evidence type="ECO:0000256" key="1">
    <source>
        <dbReference type="SAM" id="MobiDB-lite"/>
    </source>
</evidence>
<evidence type="ECO:0000313" key="2">
    <source>
        <dbReference type="EMBL" id="MCI08708.1"/>
    </source>
</evidence>
<feature type="region of interest" description="Disordered" evidence="1">
    <location>
        <begin position="1"/>
        <end position="40"/>
    </location>
</feature>
<accession>A0A392P9G5</accession>
<feature type="non-terminal residue" evidence="2">
    <location>
        <position position="66"/>
    </location>
</feature>
<dbReference type="Proteomes" id="UP000265520">
    <property type="component" value="Unassembled WGS sequence"/>
</dbReference>
<sequence>MMFGHNVLQKSQVSEKDDGTKNKITDEVVEHQEKSQVTEIDDDTKAIKPIEFDYDAVKDVTKKKEI</sequence>
<dbReference type="EMBL" id="LXQA010069989">
    <property type="protein sequence ID" value="MCI08708.1"/>
    <property type="molecule type" value="Genomic_DNA"/>
</dbReference>
<comment type="caution">
    <text evidence="2">The sequence shown here is derived from an EMBL/GenBank/DDBJ whole genome shotgun (WGS) entry which is preliminary data.</text>
</comment>
<name>A0A392P9G5_9FABA</name>
<feature type="compositionally biased region" description="Basic and acidic residues" evidence="1">
    <location>
        <begin position="13"/>
        <end position="36"/>
    </location>
</feature>
<reference evidence="2 3" key="1">
    <citation type="journal article" date="2018" name="Front. Plant Sci.">
        <title>Red Clover (Trifolium pratense) and Zigzag Clover (T. medium) - A Picture of Genomic Similarities and Differences.</title>
        <authorList>
            <person name="Dluhosova J."/>
            <person name="Istvanek J."/>
            <person name="Nedelnik J."/>
            <person name="Repkova J."/>
        </authorList>
    </citation>
    <scope>NUCLEOTIDE SEQUENCE [LARGE SCALE GENOMIC DNA]</scope>
    <source>
        <strain evidence="3">cv. 10/8</strain>
        <tissue evidence="2">Leaf</tissue>
    </source>
</reference>
<protein>
    <submittedName>
        <fullName evidence="2">Uncharacterized protein</fullName>
    </submittedName>
</protein>
<proteinExistence type="predicted"/>